<gene>
    <name evidence="2" type="ORF">FPL14_05850</name>
</gene>
<feature type="domain" description="Nucleotidyl transferase" evidence="1">
    <location>
        <begin position="23"/>
        <end position="253"/>
    </location>
</feature>
<protein>
    <submittedName>
        <fullName evidence="2">Nucleotidyl transferase</fullName>
    </submittedName>
</protein>
<dbReference type="GO" id="GO:0016740">
    <property type="term" value="F:transferase activity"/>
    <property type="evidence" value="ECO:0007669"/>
    <property type="project" value="UniProtKB-KW"/>
</dbReference>
<keyword evidence="3" id="KW-1185">Reference proteome</keyword>
<evidence type="ECO:0000313" key="3">
    <source>
        <dbReference type="Proteomes" id="UP000515679"/>
    </source>
</evidence>
<evidence type="ECO:0000313" key="2">
    <source>
        <dbReference type="EMBL" id="QMV40779.1"/>
    </source>
</evidence>
<dbReference type="InterPro" id="IPR005908">
    <property type="entry name" value="G1P_thy_trans_l"/>
</dbReference>
<dbReference type="PANTHER" id="PTHR42883:SF2">
    <property type="entry name" value="THYMIDYLYLTRANSFERASE"/>
    <property type="match status" value="1"/>
</dbReference>
<keyword evidence="2" id="KW-0808">Transferase</keyword>
<dbReference type="AlphaFoldDB" id="A0A7G5BUZ5"/>
<dbReference type="CDD" id="cd04189">
    <property type="entry name" value="G1P_TT_long"/>
    <property type="match status" value="1"/>
</dbReference>
<organism evidence="2 3">
    <name type="scientific">Cohnella cholangitidis</name>
    <dbReference type="NCBI Taxonomy" id="2598458"/>
    <lineage>
        <taxon>Bacteria</taxon>
        <taxon>Bacillati</taxon>
        <taxon>Bacillota</taxon>
        <taxon>Bacilli</taxon>
        <taxon>Bacillales</taxon>
        <taxon>Paenibacillaceae</taxon>
        <taxon>Cohnella</taxon>
    </lineage>
</organism>
<reference evidence="2 3" key="1">
    <citation type="submission" date="2019-07" db="EMBL/GenBank/DDBJ databases">
        <authorList>
            <person name="Kim J.K."/>
            <person name="Cheong H.-M."/>
            <person name="Choi Y."/>
            <person name="Hwang K.J."/>
            <person name="Lee S."/>
            <person name="Choi C."/>
        </authorList>
    </citation>
    <scope>NUCLEOTIDE SEQUENCE [LARGE SCALE GENOMIC DNA]</scope>
    <source>
        <strain evidence="2 3">KS 22</strain>
    </source>
</reference>
<sequence length="350" mass="38783">MQKKRHILVRKISLPNKERSDVKGLILCAGRGSRLYPLTRSYPKTLIPIANIPILQTCIEKLIEQEIDEIGIVIHPSQDAMIREQVGNGERWGLQFTYIYQDEPKGISDAIKHAESFINGNSFLLLLGDNLINESLSKLKELIDSHRCQAALMLSEVNNPQDYGIAELVGQRIVRLEEKPSSPKSNLAVVGAYAFTSSIFKAVVAIPPSPRGEYEITDAIQWLIDQGESVSYHITDKRIFDVGKIERLLEANQWKLSQMESGLSHEPSLLENCQLIPPVVVGPGCVLTNSVIGPYVSIGEGTSIDGCRIRNCVILSQSQLKEIPYLVKDTVIGFRSVITGLHSEGKGTDQ</sequence>
<proteinExistence type="predicted"/>
<dbReference type="InterPro" id="IPR005835">
    <property type="entry name" value="NTP_transferase_dom"/>
</dbReference>
<accession>A0A7G5BUZ5</accession>
<dbReference type="PANTHER" id="PTHR42883">
    <property type="entry name" value="GLUCOSE-1-PHOSPHATE THYMIDYLTRANSFERASE"/>
    <property type="match status" value="1"/>
</dbReference>
<dbReference type="InterPro" id="IPR029044">
    <property type="entry name" value="Nucleotide-diphossugar_trans"/>
</dbReference>
<name>A0A7G5BUZ5_9BACL</name>
<dbReference type="Pfam" id="PF00483">
    <property type="entry name" value="NTP_transferase"/>
    <property type="match status" value="1"/>
</dbReference>
<dbReference type="Gene3D" id="3.90.550.10">
    <property type="entry name" value="Spore Coat Polysaccharide Biosynthesis Protein SpsA, Chain A"/>
    <property type="match status" value="1"/>
</dbReference>
<dbReference type="SUPFAM" id="SSF53448">
    <property type="entry name" value="Nucleotide-diphospho-sugar transferases"/>
    <property type="match status" value="1"/>
</dbReference>
<dbReference type="Proteomes" id="UP000515679">
    <property type="component" value="Chromosome"/>
</dbReference>
<dbReference type="Gene3D" id="2.160.10.10">
    <property type="entry name" value="Hexapeptide repeat proteins"/>
    <property type="match status" value="1"/>
</dbReference>
<evidence type="ECO:0000259" key="1">
    <source>
        <dbReference type="Pfam" id="PF00483"/>
    </source>
</evidence>
<dbReference type="EMBL" id="CP041969">
    <property type="protein sequence ID" value="QMV40779.1"/>
    <property type="molecule type" value="Genomic_DNA"/>
</dbReference>
<dbReference type="KEGG" id="cchl:FPL14_05850"/>